<name>A0A2P8VP80_9ENTR</name>
<organism evidence="2 3">
    <name type="scientific">Siccibacter turicensis</name>
    <dbReference type="NCBI Taxonomy" id="357233"/>
    <lineage>
        <taxon>Bacteria</taxon>
        <taxon>Pseudomonadati</taxon>
        <taxon>Pseudomonadota</taxon>
        <taxon>Gammaproteobacteria</taxon>
        <taxon>Enterobacterales</taxon>
        <taxon>Enterobacteriaceae</taxon>
        <taxon>Siccibacter</taxon>
    </lineage>
</organism>
<comment type="caution">
    <text evidence="2">The sequence shown here is derived from an EMBL/GenBank/DDBJ whole genome shotgun (WGS) entry which is preliminary data.</text>
</comment>
<feature type="signal peptide" evidence="1">
    <location>
        <begin position="1"/>
        <end position="22"/>
    </location>
</feature>
<dbReference type="AlphaFoldDB" id="A0A2P8VP80"/>
<keyword evidence="3" id="KW-1185">Reference proteome</keyword>
<dbReference type="OrthoDB" id="5583261at2"/>
<dbReference type="EMBL" id="PYEP01000001">
    <property type="protein sequence ID" value="PSN09364.1"/>
    <property type="molecule type" value="Genomic_DNA"/>
</dbReference>
<sequence length="717" mass="79521">MFRTSQAAGLLLLSLTSAQAFASSDGGACPWGAEYCYLSGEPWLNPASDTRDNLIRLVTREKPLALPVLPFPKEIARSRSYYFGTHLDEWYDAPSDVPQPEATPTPLTATLAAQRTALGLEQSPLSGEADAERENRFVSNTLPTVSAFFAALLAEKSLTPEERRALAEARLALYTAPADAGATLAALKPGDNPAAQAFRDYLAASAAFYQGDYPEANRGYTALVAASQPWVSETARYMLMRTALNHSTQNATDEYGFFNNQAIDAAAVQQARDYAKAYLTAWPEGQYADSATGMLRRIAWYQQDWKTLAGDLEQQLTAADASDTLIADIAETESKLQNGIVSWQRDVFASADQAPRIAATEILRKLRDGDKAAITPQMLDSLKPAYEKASLLPLWNYLHHARQFWQEADYEAILASPPAAQTAPQPDLILFSEQVLYGDALMANKQWAEADSWWLRLLKDRPLSEQQQLLEKRLMETRIQRGKPEAIFGADSPITNLYWRSLTLKSAASPALLRRQAEHGINDEERTIALHTLLTRDLMAGDYQGYLKDKTLRQHITGTLNASDFKDVDLATFDWDGTATTKGYVCPSLDRTVGTLAKKPEDGHALNCLGEFIFTTGVEVSTAPEMTDTMLWNLSETDPAFSPPDRQALYQRVIASPGVEPEDKSYALYRAVMCYAPSGYNHCGGKEVSKATRQAWFSQLKKRYTGSVWAQKLKYYW</sequence>
<dbReference type="RefSeq" id="WP_106875907.1">
    <property type="nucleotide sequence ID" value="NZ_PYEP01000001.1"/>
</dbReference>
<dbReference type="STRING" id="1388748.GCA_000463155_01726"/>
<evidence type="ECO:0000256" key="1">
    <source>
        <dbReference type="SAM" id="SignalP"/>
    </source>
</evidence>
<reference evidence="2 3" key="1">
    <citation type="submission" date="2018-03" db="EMBL/GenBank/DDBJ databases">
        <title>Draft genome sequence of the first documented clinical Siccibacter turicensis isolate in Austria.</title>
        <authorList>
            <person name="Lepuschitz S."/>
            <person name="Pekard-Amenitsch S."/>
            <person name="Haunold R."/>
            <person name="Schill S."/>
            <person name="Mach R."/>
            <person name="Allerberger F."/>
            <person name="Ruppitsch W."/>
            <person name="Forsythe S.J."/>
        </authorList>
    </citation>
    <scope>NUCLEOTIDE SEQUENCE [LARGE SCALE GENOMIC DNA]</scope>
    <source>
        <strain evidence="2 3">6100069499-17</strain>
    </source>
</reference>
<dbReference type="Proteomes" id="UP000240212">
    <property type="component" value="Unassembled WGS sequence"/>
</dbReference>
<evidence type="ECO:0000313" key="2">
    <source>
        <dbReference type="EMBL" id="PSN09364.1"/>
    </source>
</evidence>
<keyword evidence="1" id="KW-0732">Signal</keyword>
<gene>
    <name evidence="2" type="ORF">C7G83_00990</name>
</gene>
<evidence type="ECO:0008006" key="4">
    <source>
        <dbReference type="Google" id="ProtNLM"/>
    </source>
</evidence>
<protein>
    <recommendedName>
        <fullName evidence="4">Outer membrane assembly lipoprotein YfiO</fullName>
    </recommendedName>
</protein>
<accession>A0A2P8VP80</accession>
<proteinExistence type="predicted"/>
<feature type="chain" id="PRO_5015150440" description="Outer membrane assembly lipoprotein YfiO" evidence="1">
    <location>
        <begin position="23"/>
        <end position="717"/>
    </location>
</feature>
<evidence type="ECO:0000313" key="3">
    <source>
        <dbReference type="Proteomes" id="UP000240212"/>
    </source>
</evidence>